<sequence length="137" mass="16165">MNKEEILELKDYLIQGGEVLPQYVDKEPLHWNSRLYMAQVLQKLGKKEEAYAVMRKIYEENIFRFDKGIHGAYEEYIVEKVRFFENLARLSFEVTHEPARSIPYLDEALIMLDGAESVYPYVSPSEIKHLKNTYLSI</sequence>
<accession>A0AC61DEU0</accession>
<proteinExistence type="predicted"/>
<keyword evidence="2" id="KW-1185">Reference proteome</keyword>
<dbReference type="Proteomes" id="UP000224460">
    <property type="component" value="Unassembled WGS sequence"/>
</dbReference>
<dbReference type="EMBL" id="PEDL01000002">
    <property type="protein sequence ID" value="PHV71568.1"/>
    <property type="molecule type" value="Genomic_DNA"/>
</dbReference>
<organism evidence="1 2">
    <name type="scientific">Sporanaerobium hydrogeniformans</name>
    <dbReference type="NCBI Taxonomy" id="3072179"/>
    <lineage>
        <taxon>Bacteria</taxon>
        <taxon>Bacillati</taxon>
        <taxon>Bacillota</taxon>
        <taxon>Clostridia</taxon>
        <taxon>Lachnospirales</taxon>
        <taxon>Lachnospiraceae</taxon>
        <taxon>Sporanaerobium</taxon>
    </lineage>
</organism>
<protein>
    <submittedName>
        <fullName evidence="1">Uncharacterized protein</fullName>
    </submittedName>
</protein>
<gene>
    <name evidence="1" type="ORF">CS063_03095</name>
</gene>
<comment type="caution">
    <text evidence="1">The sequence shown here is derived from an EMBL/GenBank/DDBJ whole genome shotgun (WGS) entry which is preliminary data.</text>
</comment>
<evidence type="ECO:0000313" key="2">
    <source>
        <dbReference type="Proteomes" id="UP000224460"/>
    </source>
</evidence>
<evidence type="ECO:0000313" key="1">
    <source>
        <dbReference type="EMBL" id="PHV71568.1"/>
    </source>
</evidence>
<reference evidence="1" key="1">
    <citation type="submission" date="2017-10" db="EMBL/GenBank/DDBJ databases">
        <title>Genome sequence of cellulolytic Lachnospiraceae bacterium XHS1971 isolated from hotspring sediment.</title>
        <authorList>
            <person name="Vasudevan G."/>
            <person name="Joshi A.J."/>
            <person name="Hivarkar S."/>
            <person name="Lanjekar V.B."/>
            <person name="Dhakephalkar P.K."/>
            <person name="Dagar S."/>
        </authorList>
    </citation>
    <scope>NUCLEOTIDE SEQUENCE</scope>
    <source>
        <strain evidence="1">XHS1971</strain>
    </source>
</reference>
<name>A0AC61DEU0_9FIRM</name>